<keyword evidence="8" id="KW-0239">DNA-directed DNA polymerase</keyword>
<name>A0A225VKQ0_9STRA</name>
<evidence type="ECO:0000313" key="11">
    <source>
        <dbReference type="EMBL" id="OWZ05347.1"/>
    </source>
</evidence>
<keyword evidence="7" id="KW-0695">RNA-directed DNA polymerase</keyword>
<keyword evidence="3" id="KW-0255">Endonuclease</keyword>
<dbReference type="GO" id="GO:0015074">
    <property type="term" value="P:DNA integration"/>
    <property type="evidence" value="ECO:0007669"/>
    <property type="project" value="UniProtKB-KW"/>
</dbReference>
<keyword evidence="12" id="KW-1185">Reference proteome</keyword>
<dbReference type="PANTHER" id="PTHR42648">
    <property type="entry name" value="TRANSPOSASE, PUTATIVE-RELATED"/>
    <property type="match status" value="1"/>
</dbReference>
<keyword evidence="5" id="KW-0460">Magnesium</keyword>
<keyword evidence="9" id="KW-0233">DNA recombination</keyword>
<dbReference type="AlphaFoldDB" id="A0A225VKQ0"/>
<comment type="caution">
    <text evidence="11">The sequence shown here is derived from an EMBL/GenBank/DDBJ whole genome shotgun (WGS) entry which is preliminary data.</text>
</comment>
<evidence type="ECO:0000313" key="12">
    <source>
        <dbReference type="Proteomes" id="UP000198211"/>
    </source>
</evidence>
<keyword evidence="2" id="KW-0479">Metal-binding</keyword>
<dbReference type="GO" id="GO:0006310">
    <property type="term" value="P:DNA recombination"/>
    <property type="evidence" value="ECO:0007669"/>
    <property type="project" value="UniProtKB-KW"/>
</dbReference>
<evidence type="ECO:0000259" key="10">
    <source>
        <dbReference type="PROSITE" id="PS50994"/>
    </source>
</evidence>
<accession>A0A225VKQ0</accession>
<dbReference type="GO" id="GO:0016787">
    <property type="term" value="F:hydrolase activity"/>
    <property type="evidence" value="ECO:0007669"/>
    <property type="project" value="UniProtKB-KW"/>
</dbReference>
<dbReference type="InterPro" id="IPR036397">
    <property type="entry name" value="RNaseH_sf"/>
</dbReference>
<dbReference type="GO" id="GO:0003887">
    <property type="term" value="F:DNA-directed DNA polymerase activity"/>
    <property type="evidence" value="ECO:0007669"/>
    <property type="project" value="UniProtKB-KW"/>
</dbReference>
<protein>
    <recommendedName>
        <fullName evidence="10">Integrase catalytic domain-containing protein</fullName>
    </recommendedName>
</protein>
<evidence type="ECO:0000256" key="1">
    <source>
        <dbReference type="ARBA" id="ARBA00022722"/>
    </source>
</evidence>
<dbReference type="InterPro" id="IPR001584">
    <property type="entry name" value="Integrase_cat-core"/>
</dbReference>
<keyword evidence="8" id="KW-0808">Transferase</keyword>
<evidence type="ECO:0000256" key="6">
    <source>
        <dbReference type="ARBA" id="ARBA00022908"/>
    </source>
</evidence>
<dbReference type="OrthoDB" id="143378at2759"/>
<evidence type="ECO:0000256" key="3">
    <source>
        <dbReference type="ARBA" id="ARBA00022759"/>
    </source>
</evidence>
<dbReference type="Gene3D" id="3.30.420.10">
    <property type="entry name" value="Ribonuclease H-like superfamily/Ribonuclease H"/>
    <property type="match status" value="1"/>
</dbReference>
<organism evidence="11 12">
    <name type="scientific">Phytophthora megakarya</name>
    <dbReference type="NCBI Taxonomy" id="4795"/>
    <lineage>
        <taxon>Eukaryota</taxon>
        <taxon>Sar</taxon>
        <taxon>Stramenopiles</taxon>
        <taxon>Oomycota</taxon>
        <taxon>Peronosporomycetes</taxon>
        <taxon>Peronosporales</taxon>
        <taxon>Peronosporaceae</taxon>
        <taxon>Phytophthora</taxon>
    </lineage>
</organism>
<dbReference type="SUPFAM" id="SSF53098">
    <property type="entry name" value="Ribonuclease H-like"/>
    <property type="match status" value="1"/>
</dbReference>
<dbReference type="InterPro" id="IPR012337">
    <property type="entry name" value="RNaseH-like_sf"/>
</dbReference>
<keyword evidence="4" id="KW-0378">Hydrolase</keyword>
<gene>
    <name evidence="11" type="ORF">PHMEG_00022582</name>
</gene>
<dbReference type="Pfam" id="PF00665">
    <property type="entry name" value="rve"/>
    <property type="match status" value="1"/>
</dbReference>
<keyword evidence="1" id="KW-0540">Nuclease</keyword>
<dbReference type="PANTHER" id="PTHR42648:SF11">
    <property type="entry name" value="TRANSPOSON TY4-P GAG-POL POLYPROTEIN"/>
    <property type="match status" value="1"/>
</dbReference>
<evidence type="ECO:0000256" key="7">
    <source>
        <dbReference type="ARBA" id="ARBA00022918"/>
    </source>
</evidence>
<sequence length="295" mass="34301">MLQFPHYIETNTPHESWTGEVTTEHLVSKLQTSVNALEENGWRCESRYPENGLPQRLMWKGSTAIVFKKSRVYYRTRSCFASNRIVASTMQTDSSLFKWHLRFGHLNATALQKVYREQNVIGLDIFLSEQNEQSGDIIDCLSCTLAKSRRMSYRNLHPRRSILCCEKLMSVVCHYGEKSADGNVKFQLVEDEFSRYLWGFLFQHKSQSAGNLETLILQLKQNGRQIHWLHSDNGSEFKNVELKKFMQENGIRPVRTNTYTPEENSLVEKMNGIMLRAIRTLLVTTGLPTNLWEKR</sequence>
<dbReference type="InterPro" id="IPR039537">
    <property type="entry name" value="Retrotran_Ty1/copia-like"/>
</dbReference>
<dbReference type="GO" id="GO:0003676">
    <property type="term" value="F:nucleic acid binding"/>
    <property type="evidence" value="ECO:0007669"/>
    <property type="project" value="InterPro"/>
</dbReference>
<keyword evidence="6" id="KW-0229">DNA integration</keyword>
<keyword evidence="8" id="KW-0548">Nucleotidyltransferase</keyword>
<proteinExistence type="predicted"/>
<evidence type="ECO:0000256" key="5">
    <source>
        <dbReference type="ARBA" id="ARBA00022842"/>
    </source>
</evidence>
<evidence type="ECO:0000256" key="2">
    <source>
        <dbReference type="ARBA" id="ARBA00022723"/>
    </source>
</evidence>
<dbReference type="PROSITE" id="PS50994">
    <property type="entry name" value="INTEGRASE"/>
    <property type="match status" value="1"/>
</dbReference>
<dbReference type="GO" id="GO:0004519">
    <property type="term" value="F:endonuclease activity"/>
    <property type="evidence" value="ECO:0007669"/>
    <property type="project" value="UniProtKB-KW"/>
</dbReference>
<evidence type="ECO:0000256" key="4">
    <source>
        <dbReference type="ARBA" id="ARBA00022801"/>
    </source>
</evidence>
<dbReference type="GO" id="GO:0046872">
    <property type="term" value="F:metal ion binding"/>
    <property type="evidence" value="ECO:0007669"/>
    <property type="project" value="UniProtKB-KW"/>
</dbReference>
<dbReference type="STRING" id="4795.A0A225VKQ0"/>
<feature type="domain" description="Integrase catalytic" evidence="10">
    <location>
        <begin position="154"/>
        <end position="295"/>
    </location>
</feature>
<evidence type="ECO:0000256" key="9">
    <source>
        <dbReference type="ARBA" id="ARBA00023172"/>
    </source>
</evidence>
<dbReference type="EMBL" id="NBNE01004480">
    <property type="protein sequence ID" value="OWZ05347.1"/>
    <property type="molecule type" value="Genomic_DNA"/>
</dbReference>
<dbReference type="InterPro" id="IPR025724">
    <property type="entry name" value="GAG-pre-integrase_dom"/>
</dbReference>
<dbReference type="GO" id="GO:0003964">
    <property type="term" value="F:RNA-directed DNA polymerase activity"/>
    <property type="evidence" value="ECO:0007669"/>
    <property type="project" value="UniProtKB-KW"/>
</dbReference>
<reference evidence="12" key="1">
    <citation type="submission" date="2017-03" db="EMBL/GenBank/DDBJ databases">
        <title>Phytopthora megakarya and P. palmivora, two closely related causual agents of cacao black pod achieved similar genome size and gene model numbers by different mechanisms.</title>
        <authorList>
            <person name="Ali S."/>
            <person name="Shao J."/>
            <person name="Larry D.J."/>
            <person name="Kronmiller B."/>
            <person name="Shen D."/>
            <person name="Strem M.D."/>
            <person name="Melnick R.L."/>
            <person name="Guiltinan M.J."/>
            <person name="Tyler B.M."/>
            <person name="Meinhardt L.W."/>
            <person name="Bailey B.A."/>
        </authorList>
    </citation>
    <scope>NUCLEOTIDE SEQUENCE [LARGE SCALE GENOMIC DNA]</scope>
    <source>
        <strain evidence="12">zdho120</strain>
    </source>
</reference>
<dbReference type="Proteomes" id="UP000198211">
    <property type="component" value="Unassembled WGS sequence"/>
</dbReference>
<dbReference type="Pfam" id="PF13976">
    <property type="entry name" value="gag_pre-integrs"/>
    <property type="match status" value="1"/>
</dbReference>
<evidence type="ECO:0000256" key="8">
    <source>
        <dbReference type="ARBA" id="ARBA00022932"/>
    </source>
</evidence>